<sequence length="168" mass="19060">MTEMGPTSPSNSHPDPMVVAPRKEGYDPWTQVQRRTRRPPSQTLTQKHDMRGRDKHKDLRDSSHNSIDEEHHREETLNLLTQNQLHQTTTNQLKARNFGPDRTTSKGLARISTQTKNAKKSTHIQTTPRAHFNNSKTILALTTSSKMSEQINSQNVAISIPSHAKLII</sequence>
<keyword evidence="3" id="KW-1185">Reference proteome</keyword>
<protein>
    <submittedName>
        <fullName evidence="2">Uncharacterized protein</fullName>
    </submittedName>
</protein>
<feature type="region of interest" description="Disordered" evidence="1">
    <location>
        <begin position="1"/>
        <end position="73"/>
    </location>
</feature>
<gene>
    <name evidence="2" type="ORF">K2173_003073</name>
</gene>
<dbReference type="AlphaFoldDB" id="A0AAV8T9V5"/>
<reference evidence="2 3" key="1">
    <citation type="submission" date="2021-09" db="EMBL/GenBank/DDBJ databases">
        <title>Genomic insights and catalytic innovation underlie evolution of tropane alkaloids biosynthesis.</title>
        <authorList>
            <person name="Wang Y.-J."/>
            <person name="Tian T."/>
            <person name="Huang J.-P."/>
            <person name="Huang S.-X."/>
        </authorList>
    </citation>
    <scope>NUCLEOTIDE SEQUENCE [LARGE SCALE GENOMIC DNA]</scope>
    <source>
        <strain evidence="2">KIB-2018</strain>
        <tissue evidence="2">Leaf</tissue>
    </source>
</reference>
<accession>A0AAV8T9V5</accession>
<feature type="compositionally biased region" description="Basic and acidic residues" evidence="1">
    <location>
        <begin position="46"/>
        <end position="73"/>
    </location>
</feature>
<evidence type="ECO:0000256" key="1">
    <source>
        <dbReference type="SAM" id="MobiDB-lite"/>
    </source>
</evidence>
<feature type="compositionally biased region" description="Polar residues" evidence="1">
    <location>
        <begin position="1"/>
        <end position="13"/>
    </location>
</feature>
<organism evidence="2 3">
    <name type="scientific">Erythroxylum novogranatense</name>
    <dbReference type="NCBI Taxonomy" id="1862640"/>
    <lineage>
        <taxon>Eukaryota</taxon>
        <taxon>Viridiplantae</taxon>
        <taxon>Streptophyta</taxon>
        <taxon>Embryophyta</taxon>
        <taxon>Tracheophyta</taxon>
        <taxon>Spermatophyta</taxon>
        <taxon>Magnoliopsida</taxon>
        <taxon>eudicotyledons</taxon>
        <taxon>Gunneridae</taxon>
        <taxon>Pentapetalae</taxon>
        <taxon>rosids</taxon>
        <taxon>fabids</taxon>
        <taxon>Malpighiales</taxon>
        <taxon>Erythroxylaceae</taxon>
        <taxon>Erythroxylum</taxon>
    </lineage>
</organism>
<name>A0AAV8T9V5_9ROSI</name>
<dbReference type="EMBL" id="JAIWQS010000005">
    <property type="protein sequence ID" value="KAJ8763601.1"/>
    <property type="molecule type" value="Genomic_DNA"/>
</dbReference>
<dbReference type="Proteomes" id="UP001159364">
    <property type="component" value="Linkage Group LG05"/>
</dbReference>
<proteinExistence type="predicted"/>
<comment type="caution">
    <text evidence="2">The sequence shown here is derived from an EMBL/GenBank/DDBJ whole genome shotgun (WGS) entry which is preliminary data.</text>
</comment>
<evidence type="ECO:0000313" key="3">
    <source>
        <dbReference type="Proteomes" id="UP001159364"/>
    </source>
</evidence>
<evidence type="ECO:0000313" key="2">
    <source>
        <dbReference type="EMBL" id="KAJ8763601.1"/>
    </source>
</evidence>